<evidence type="ECO:0000256" key="1">
    <source>
        <dbReference type="ARBA" id="ARBA00005986"/>
    </source>
</evidence>
<gene>
    <name evidence="3" type="ORF">B0J11DRAFT_431922</name>
</gene>
<accession>A0A9P9IRF9</accession>
<evidence type="ECO:0000259" key="2">
    <source>
        <dbReference type="Pfam" id="PF07110"/>
    </source>
</evidence>
<dbReference type="EMBL" id="JAGMWT010000005">
    <property type="protein sequence ID" value="KAH7128495.1"/>
    <property type="molecule type" value="Genomic_DNA"/>
</dbReference>
<dbReference type="InterPro" id="IPR009799">
    <property type="entry name" value="EthD_dom"/>
</dbReference>
<dbReference type="InterPro" id="IPR011008">
    <property type="entry name" value="Dimeric_a/b-barrel"/>
</dbReference>
<reference evidence="3" key="1">
    <citation type="journal article" date="2021" name="Nat. Commun.">
        <title>Genetic determinants of endophytism in the Arabidopsis root mycobiome.</title>
        <authorList>
            <person name="Mesny F."/>
            <person name="Miyauchi S."/>
            <person name="Thiergart T."/>
            <person name="Pickel B."/>
            <person name="Atanasova L."/>
            <person name="Karlsson M."/>
            <person name="Huettel B."/>
            <person name="Barry K.W."/>
            <person name="Haridas S."/>
            <person name="Chen C."/>
            <person name="Bauer D."/>
            <person name="Andreopoulos W."/>
            <person name="Pangilinan J."/>
            <person name="LaButti K."/>
            <person name="Riley R."/>
            <person name="Lipzen A."/>
            <person name="Clum A."/>
            <person name="Drula E."/>
            <person name="Henrissat B."/>
            <person name="Kohler A."/>
            <person name="Grigoriev I.V."/>
            <person name="Martin F.M."/>
            <person name="Hacquard S."/>
        </authorList>
    </citation>
    <scope>NUCLEOTIDE SEQUENCE</scope>
    <source>
        <strain evidence="3">MPI-CAGE-CH-0243</strain>
    </source>
</reference>
<comment type="caution">
    <text evidence="3">The sequence shown here is derived from an EMBL/GenBank/DDBJ whole genome shotgun (WGS) entry which is preliminary data.</text>
</comment>
<keyword evidence="4" id="KW-1185">Reference proteome</keyword>
<dbReference type="SUPFAM" id="SSF54909">
    <property type="entry name" value="Dimeric alpha+beta barrel"/>
    <property type="match status" value="1"/>
</dbReference>
<proteinExistence type="inferred from homology"/>
<dbReference type="Pfam" id="PF07110">
    <property type="entry name" value="EthD"/>
    <property type="match status" value="1"/>
</dbReference>
<dbReference type="OrthoDB" id="3183782at2759"/>
<dbReference type="Gene3D" id="3.30.70.100">
    <property type="match status" value="1"/>
</dbReference>
<evidence type="ECO:0000313" key="4">
    <source>
        <dbReference type="Proteomes" id="UP000700596"/>
    </source>
</evidence>
<comment type="similarity">
    <text evidence="1">Belongs to the tpcK family.</text>
</comment>
<sequence>MTTEPLIRITSFIHRKSTISADDFYRYWTQVHGPLVHSFMLRHGVIEYKQFHTTAATKSFAAGMAEQSGRPLMEYDGMTDAYVRDWKTWEEAFTDPEYLEKIKPDEEAFIDVGRLRMTVGYDWEVLREGKVCDCSR</sequence>
<name>A0A9P9IRF9_9PLEO</name>
<dbReference type="Proteomes" id="UP000700596">
    <property type="component" value="Unassembled WGS sequence"/>
</dbReference>
<organism evidence="3 4">
    <name type="scientific">Dendryphion nanum</name>
    <dbReference type="NCBI Taxonomy" id="256645"/>
    <lineage>
        <taxon>Eukaryota</taxon>
        <taxon>Fungi</taxon>
        <taxon>Dikarya</taxon>
        <taxon>Ascomycota</taxon>
        <taxon>Pezizomycotina</taxon>
        <taxon>Dothideomycetes</taxon>
        <taxon>Pleosporomycetidae</taxon>
        <taxon>Pleosporales</taxon>
        <taxon>Torulaceae</taxon>
        <taxon>Dendryphion</taxon>
    </lineage>
</organism>
<dbReference type="AlphaFoldDB" id="A0A9P9IRF9"/>
<evidence type="ECO:0000313" key="3">
    <source>
        <dbReference type="EMBL" id="KAH7128495.1"/>
    </source>
</evidence>
<dbReference type="GO" id="GO:0016491">
    <property type="term" value="F:oxidoreductase activity"/>
    <property type="evidence" value="ECO:0007669"/>
    <property type="project" value="InterPro"/>
</dbReference>
<protein>
    <submittedName>
        <fullName evidence="3">EthD domain-containing protein</fullName>
    </submittedName>
</protein>
<feature type="domain" description="EthD" evidence="2">
    <location>
        <begin position="17"/>
        <end position="111"/>
    </location>
</feature>